<dbReference type="AlphaFoldDB" id="A0A8H6H8Z6"/>
<dbReference type="InterPro" id="IPR013894">
    <property type="entry name" value="RMI1_OB"/>
</dbReference>
<evidence type="ECO:0000313" key="6">
    <source>
        <dbReference type="Proteomes" id="UP000521943"/>
    </source>
</evidence>
<dbReference type="OrthoDB" id="341511at2759"/>
<dbReference type="Pfam" id="PF08585">
    <property type="entry name" value="RMI1_N_C"/>
    <property type="match status" value="1"/>
</dbReference>
<feature type="domain" description="RecQ mediated genome instability protein 1 OB-fold" evidence="4">
    <location>
        <begin position="71"/>
        <end position="210"/>
    </location>
</feature>
<feature type="region of interest" description="Disordered" evidence="3">
    <location>
        <begin position="226"/>
        <end position="275"/>
    </location>
</feature>
<dbReference type="PANTHER" id="PTHR14790:SF15">
    <property type="entry name" value="RECQ-MEDIATED GENOME INSTABILITY PROTEIN 1"/>
    <property type="match status" value="1"/>
</dbReference>
<evidence type="ECO:0000256" key="1">
    <source>
        <dbReference type="ARBA" id="ARBA00006395"/>
    </source>
</evidence>
<sequence>MDSVTVSMEVVQWVNRNFPKPRVDRDWLQGCYEWAITLDGVRPNSQELFDIIRLQILKSHLSESLDPTDGLPKDIGHDNTNITLSGVPTLVEITSISEVGSSAFQLDQVRKAREDRIQAGGFDEYDEGDEDADLEVEGEGPLPNYPRSMLAFVLSDGTTQFQAMEYKPLPQLSLVQTPLGFKLQLKAVRIVCGVANLEPDNVILLGGKSDLNQHRDYYLRQNLRERMGLPKEPTPEFEDVEGEIDKNSGAGAPGPPSPHPKLSDEVSYSSKRNIPTCCGHPQDFPITL</sequence>
<name>A0A8H6H8Z6_9AGAR</name>
<dbReference type="GO" id="GO:0016604">
    <property type="term" value="C:nuclear body"/>
    <property type="evidence" value="ECO:0007669"/>
    <property type="project" value="TreeGrafter"/>
</dbReference>
<dbReference type="Proteomes" id="UP000521943">
    <property type="component" value="Unassembled WGS sequence"/>
</dbReference>
<evidence type="ECO:0000313" key="5">
    <source>
        <dbReference type="EMBL" id="KAF6742120.1"/>
    </source>
</evidence>
<dbReference type="GO" id="GO:0000724">
    <property type="term" value="P:double-strand break repair via homologous recombination"/>
    <property type="evidence" value="ECO:0007669"/>
    <property type="project" value="TreeGrafter"/>
</dbReference>
<dbReference type="PANTHER" id="PTHR14790">
    <property type="entry name" value="RECQ-MEDIATED GENOME INSTABILITY PROTEIN 1 RMI1"/>
    <property type="match status" value="1"/>
</dbReference>
<dbReference type="GO" id="GO:0000712">
    <property type="term" value="P:resolution of meiotic recombination intermediates"/>
    <property type="evidence" value="ECO:0007669"/>
    <property type="project" value="TreeGrafter"/>
</dbReference>
<evidence type="ECO:0000259" key="4">
    <source>
        <dbReference type="Pfam" id="PF08585"/>
    </source>
</evidence>
<gene>
    <name evidence="5" type="ORF">DFP72DRAFT_1023168</name>
</gene>
<comment type="caution">
    <text evidence="5">The sequence shown here is derived from an EMBL/GenBank/DDBJ whole genome shotgun (WGS) entry which is preliminary data.</text>
</comment>
<accession>A0A8H6H8Z6</accession>
<evidence type="ECO:0000256" key="2">
    <source>
        <dbReference type="ARBA" id="ARBA00018987"/>
    </source>
</evidence>
<dbReference type="EMBL" id="JACGCI010000201">
    <property type="protein sequence ID" value="KAF6742120.1"/>
    <property type="molecule type" value="Genomic_DNA"/>
</dbReference>
<dbReference type="Gene3D" id="2.40.50.770">
    <property type="entry name" value="RecQ-mediated genome instability protein Rmi1, C-terminal domain"/>
    <property type="match status" value="1"/>
</dbReference>
<dbReference type="InterPro" id="IPR042470">
    <property type="entry name" value="RMI1_N_C_sf"/>
</dbReference>
<keyword evidence="6" id="KW-1185">Reference proteome</keyword>
<dbReference type="GO" id="GO:0031422">
    <property type="term" value="C:RecQ family helicase-topoisomerase III complex"/>
    <property type="evidence" value="ECO:0007669"/>
    <property type="project" value="TreeGrafter"/>
</dbReference>
<dbReference type="SMART" id="SM01161">
    <property type="entry name" value="DUF1767"/>
    <property type="match status" value="1"/>
</dbReference>
<reference evidence="5 6" key="1">
    <citation type="submission" date="2020-07" db="EMBL/GenBank/DDBJ databases">
        <title>Comparative genomics of pyrophilous fungi reveals a link between fire events and developmental genes.</title>
        <authorList>
            <consortium name="DOE Joint Genome Institute"/>
            <person name="Steindorff A.S."/>
            <person name="Carver A."/>
            <person name="Calhoun S."/>
            <person name="Stillman K."/>
            <person name="Liu H."/>
            <person name="Lipzen A."/>
            <person name="Pangilinan J."/>
            <person name="Labutti K."/>
            <person name="Bruns T.D."/>
            <person name="Grigoriev I.V."/>
        </authorList>
    </citation>
    <scope>NUCLEOTIDE SEQUENCE [LARGE SCALE GENOMIC DNA]</scope>
    <source>
        <strain evidence="5 6">CBS 144469</strain>
    </source>
</reference>
<protein>
    <recommendedName>
        <fullName evidence="2">RecQ-mediated genome instability protein 1</fullName>
    </recommendedName>
</protein>
<evidence type="ECO:0000256" key="3">
    <source>
        <dbReference type="SAM" id="MobiDB-lite"/>
    </source>
</evidence>
<organism evidence="5 6">
    <name type="scientific">Ephemerocybe angulata</name>
    <dbReference type="NCBI Taxonomy" id="980116"/>
    <lineage>
        <taxon>Eukaryota</taxon>
        <taxon>Fungi</taxon>
        <taxon>Dikarya</taxon>
        <taxon>Basidiomycota</taxon>
        <taxon>Agaricomycotina</taxon>
        <taxon>Agaricomycetes</taxon>
        <taxon>Agaricomycetidae</taxon>
        <taxon>Agaricales</taxon>
        <taxon>Agaricineae</taxon>
        <taxon>Psathyrellaceae</taxon>
        <taxon>Ephemerocybe</taxon>
    </lineage>
</organism>
<comment type="similarity">
    <text evidence="1">Belongs to the RMI1 family.</text>
</comment>
<proteinExistence type="inferred from homology"/>